<dbReference type="Proteomes" id="UP000298050">
    <property type="component" value="Unassembled WGS sequence"/>
</dbReference>
<dbReference type="InterPro" id="IPR021973">
    <property type="entry name" value="SprA-related"/>
</dbReference>
<dbReference type="OrthoDB" id="9812722at2"/>
<dbReference type="EMBL" id="SRLE01000004">
    <property type="protein sequence ID" value="TGD75360.1"/>
    <property type="molecule type" value="Genomic_DNA"/>
</dbReference>
<keyword evidence="3" id="KW-1185">Reference proteome</keyword>
<evidence type="ECO:0000313" key="2">
    <source>
        <dbReference type="EMBL" id="TGD75360.1"/>
    </source>
</evidence>
<protein>
    <recommendedName>
        <fullName evidence="4">Catalase</fullName>
    </recommendedName>
</protein>
<accession>A0A4Z0M7G7</accession>
<comment type="caution">
    <text evidence="2">The sequence shown here is derived from an EMBL/GenBank/DDBJ whole genome shotgun (WGS) entry which is preliminary data.</text>
</comment>
<feature type="compositionally biased region" description="Low complexity" evidence="1">
    <location>
        <begin position="90"/>
        <end position="141"/>
    </location>
</feature>
<evidence type="ECO:0000313" key="3">
    <source>
        <dbReference type="Proteomes" id="UP000298050"/>
    </source>
</evidence>
<dbReference type="Pfam" id="PF12118">
    <property type="entry name" value="SprA-related"/>
    <property type="match status" value="1"/>
</dbReference>
<organism evidence="2 3">
    <name type="scientific">Mangrovimicrobium sediminis</name>
    <dbReference type="NCBI Taxonomy" id="2562682"/>
    <lineage>
        <taxon>Bacteria</taxon>
        <taxon>Pseudomonadati</taxon>
        <taxon>Pseudomonadota</taxon>
        <taxon>Gammaproteobacteria</taxon>
        <taxon>Cellvibrionales</taxon>
        <taxon>Halieaceae</taxon>
        <taxon>Mangrovimicrobium</taxon>
    </lineage>
</organism>
<reference evidence="2 3" key="1">
    <citation type="submission" date="2019-04" db="EMBL/GenBank/DDBJ databases">
        <title>Taxonomy of novel Haliea sp. from mangrove soil of West Coast of India.</title>
        <authorList>
            <person name="Verma A."/>
            <person name="Kumar P."/>
            <person name="Krishnamurthi S."/>
        </authorList>
    </citation>
    <scope>NUCLEOTIDE SEQUENCE [LARGE SCALE GENOMIC DNA]</scope>
    <source>
        <strain evidence="2 3">SAOS-164</strain>
    </source>
</reference>
<dbReference type="AlphaFoldDB" id="A0A4Z0M7G7"/>
<evidence type="ECO:0000256" key="1">
    <source>
        <dbReference type="SAM" id="MobiDB-lite"/>
    </source>
</evidence>
<evidence type="ECO:0008006" key="4">
    <source>
        <dbReference type="Google" id="ProtNLM"/>
    </source>
</evidence>
<proteinExistence type="predicted"/>
<sequence>MDEEELAQLRQLQLRDREVRAHEAAHAAVGGTLTGAPSYTYERGPDGARYAVAGEVSVSAPAASDDPAKTLQQAEQVQRAALAPADPSPQDRQVAAQAAQIAAQARAELARQPVEENAAGEQAGETEASGEAAEAASEPAGDNVQSEGVEAESRGTEPTPAAVEQGLAGYRAIQTPDAAAARQLDLLA</sequence>
<gene>
    <name evidence="2" type="ORF">E4634_04425</name>
</gene>
<name>A0A4Z0M7G7_9GAMM</name>
<feature type="region of interest" description="Disordered" evidence="1">
    <location>
        <begin position="59"/>
        <end position="168"/>
    </location>
</feature>